<dbReference type="Gene3D" id="1.20.1600.10">
    <property type="entry name" value="Outer membrane efflux proteins (OEP)"/>
    <property type="match status" value="1"/>
</dbReference>
<evidence type="ECO:0000256" key="6">
    <source>
        <dbReference type="ARBA" id="ARBA00023136"/>
    </source>
</evidence>
<keyword evidence="7" id="KW-0998">Cell outer membrane</keyword>
<dbReference type="InterPro" id="IPR010130">
    <property type="entry name" value="T1SS_OMP_TolC"/>
</dbReference>
<evidence type="ECO:0000256" key="4">
    <source>
        <dbReference type="ARBA" id="ARBA00022452"/>
    </source>
</evidence>
<proteinExistence type="inferred from homology"/>
<feature type="chain" id="PRO_5047298055" evidence="8">
    <location>
        <begin position="23"/>
        <end position="451"/>
    </location>
</feature>
<evidence type="ECO:0000313" key="9">
    <source>
        <dbReference type="EMBL" id="MDV2077784.1"/>
    </source>
</evidence>
<evidence type="ECO:0000256" key="3">
    <source>
        <dbReference type="ARBA" id="ARBA00022448"/>
    </source>
</evidence>
<organism evidence="9 10">
    <name type="scientific">Marinobacter xestospongiae</name>
    <dbReference type="NCBI Taxonomy" id="994319"/>
    <lineage>
        <taxon>Bacteria</taxon>
        <taxon>Pseudomonadati</taxon>
        <taxon>Pseudomonadota</taxon>
        <taxon>Gammaproteobacteria</taxon>
        <taxon>Pseudomonadales</taxon>
        <taxon>Marinobacteraceae</taxon>
        <taxon>Marinobacter</taxon>
    </lineage>
</organism>
<gene>
    <name evidence="9" type="ORF">RYS15_03785</name>
</gene>
<dbReference type="Proteomes" id="UP001269819">
    <property type="component" value="Unassembled WGS sequence"/>
</dbReference>
<protein>
    <submittedName>
        <fullName evidence="9">TolC family outer membrane protein</fullName>
    </submittedName>
</protein>
<evidence type="ECO:0000256" key="8">
    <source>
        <dbReference type="SAM" id="SignalP"/>
    </source>
</evidence>
<comment type="similarity">
    <text evidence="2">Belongs to the outer membrane factor (OMF) (TC 1.B.17) family.</text>
</comment>
<accession>A0ABU3VU46</accession>
<reference evidence="9 10" key="1">
    <citation type="submission" date="2023-10" db="EMBL/GenBank/DDBJ databases">
        <title>Characteristics and mechanism of a salt-tolerant marine origin heterotrophic nitrifying- aerobic denitrifying bacteria Marinobacter xestospongiae HN1.</title>
        <authorList>
            <person name="Qi R."/>
        </authorList>
    </citation>
    <scope>NUCLEOTIDE SEQUENCE [LARGE SCALE GENOMIC DNA]</scope>
    <source>
        <strain evidence="9 10">HN1</strain>
    </source>
</reference>
<dbReference type="NCBIfam" id="TIGR01844">
    <property type="entry name" value="type_I_sec_TolC"/>
    <property type="match status" value="1"/>
</dbReference>
<dbReference type="InterPro" id="IPR003423">
    <property type="entry name" value="OMP_efflux"/>
</dbReference>
<dbReference type="PANTHER" id="PTHR30026">
    <property type="entry name" value="OUTER MEMBRANE PROTEIN TOLC"/>
    <property type="match status" value="1"/>
</dbReference>
<dbReference type="RefSeq" id="WP_316972663.1">
    <property type="nucleotide sequence ID" value="NZ_JAWIIJ010000002.1"/>
</dbReference>
<evidence type="ECO:0000313" key="10">
    <source>
        <dbReference type="Proteomes" id="UP001269819"/>
    </source>
</evidence>
<keyword evidence="10" id="KW-1185">Reference proteome</keyword>
<evidence type="ECO:0000256" key="2">
    <source>
        <dbReference type="ARBA" id="ARBA00007613"/>
    </source>
</evidence>
<dbReference type="InterPro" id="IPR051906">
    <property type="entry name" value="TolC-like"/>
</dbReference>
<dbReference type="PANTHER" id="PTHR30026:SF20">
    <property type="entry name" value="OUTER MEMBRANE PROTEIN TOLC"/>
    <property type="match status" value="1"/>
</dbReference>
<dbReference type="SUPFAM" id="SSF56954">
    <property type="entry name" value="Outer membrane efflux proteins (OEP)"/>
    <property type="match status" value="1"/>
</dbReference>
<evidence type="ECO:0000256" key="5">
    <source>
        <dbReference type="ARBA" id="ARBA00022692"/>
    </source>
</evidence>
<keyword evidence="6" id="KW-0472">Membrane</keyword>
<evidence type="ECO:0000256" key="7">
    <source>
        <dbReference type="ARBA" id="ARBA00023237"/>
    </source>
</evidence>
<keyword evidence="4" id="KW-1134">Transmembrane beta strand</keyword>
<name>A0ABU3VU46_9GAMM</name>
<sequence length="451" mass="49674">MTGKANIVLAMSLVIVNVIAHANEPAQPHAGLLTLYTRALEHDPELQAAAAARQAGREALPQARSGLLPSISFSAEHARFERRNSSVGSARLAQDSHYSRQALQATLAQPIVDLQAWHQYLAGTHQFQQANAQYHNSVQALGERLIESYFRVLRAQSKLATRQAEQEAVHRQQNQVQQQLQAGIASRIDVLEVMAESSRLAVTTVRAKSELRQSIRALERITGESVSNVLPLQQIPTQLELGTITALSARARSNNPRLLLARYQTRTSEQNARAASAAHLPTLSLEINTQRSISGADATAPGADHLRTDTTGVALRLEMPIFSGGRTSSRDREATHLLDQSRQRYRQVRGEVLSELTSTVETLNAQRKAIDAATHALFAQEAALQAAEKGRGAGVRDLVDILRARREQFAAVDVLNDAKYEYITTLARLYRLTGDLNHKSIRKLNDWLATQ</sequence>
<keyword evidence="8" id="KW-0732">Signal</keyword>
<evidence type="ECO:0000256" key="1">
    <source>
        <dbReference type="ARBA" id="ARBA00004442"/>
    </source>
</evidence>
<feature type="signal peptide" evidence="8">
    <location>
        <begin position="1"/>
        <end position="22"/>
    </location>
</feature>
<dbReference type="Pfam" id="PF02321">
    <property type="entry name" value="OEP"/>
    <property type="match status" value="2"/>
</dbReference>
<comment type="caution">
    <text evidence="9">The sequence shown here is derived from an EMBL/GenBank/DDBJ whole genome shotgun (WGS) entry which is preliminary data.</text>
</comment>
<comment type="subcellular location">
    <subcellularLocation>
        <location evidence="1">Cell outer membrane</location>
    </subcellularLocation>
</comment>
<dbReference type="EMBL" id="JAWIIJ010000002">
    <property type="protein sequence ID" value="MDV2077784.1"/>
    <property type="molecule type" value="Genomic_DNA"/>
</dbReference>
<keyword evidence="5" id="KW-0812">Transmembrane</keyword>
<keyword evidence="3" id="KW-0813">Transport</keyword>